<evidence type="ECO:0000259" key="9">
    <source>
        <dbReference type="PROSITE" id="PS51371"/>
    </source>
</evidence>
<comment type="subcellular location">
    <subcellularLocation>
        <location evidence="1">Membrane</location>
        <topology evidence="1">Multi-pass membrane protein</topology>
    </subcellularLocation>
</comment>
<feature type="domain" description="CBS" evidence="9">
    <location>
        <begin position="276"/>
        <end position="339"/>
    </location>
</feature>
<evidence type="ECO:0000256" key="1">
    <source>
        <dbReference type="ARBA" id="ARBA00004141"/>
    </source>
</evidence>
<dbReference type="OrthoDB" id="9797674at2"/>
<sequence>MDITILFALIILNGVFAMSEIALITARRAQLQNLAQVGDNGAAAAVQLGDDPNRFLSTIQIGITFISILNGIIGKEVLARPFSAWIESLGVPNLLSEYLATGLVVVGITYFTIVLGELVPKRLGQINPESVARLVARPMLWLAAASKPFVKLLSGSTQLVLRIFGVKERTGPSVTEEEIHLMLAEGSDAGVIEQQEHQMLRNVFRLDDRQIASLMVPRSDSTYLDVEEPLEDNIKRIEASEHSRFPVIKGDWGEVLGVATARQFLTQTLHGEKPSLTDNLQPAVFVPESLTGMELLENFKNSGVHLAFVIDEYGEVQGIVTLQDVMEAITGEFKPTRPEDAWAVRREDGSWLLDGFIPIPELKDRLGLKEVPEEEKGRYNTLSGMVMLLMGRLPQTTDQCEWEGWTFEVMDMDGKRMDKVLATPRTPVSEGTGENDEISE</sequence>
<dbReference type="InterPro" id="IPR036318">
    <property type="entry name" value="FAD-bd_PCMH-like_sf"/>
</dbReference>
<evidence type="ECO:0000256" key="6">
    <source>
        <dbReference type="ARBA" id="ARBA00023136"/>
    </source>
</evidence>
<evidence type="ECO:0000256" key="3">
    <source>
        <dbReference type="ARBA" id="ARBA00022737"/>
    </source>
</evidence>
<keyword evidence="3" id="KW-0677">Repeat</keyword>
<dbReference type="PANTHER" id="PTHR22777">
    <property type="entry name" value="HEMOLYSIN-RELATED"/>
    <property type="match status" value="1"/>
</dbReference>
<dbReference type="SUPFAM" id="SSF54631">
    <property type="entry name" value="CBS-domain pair"/>
    <property type="match status" value="1"/>
</dbReference>
<dbReference type="GO" id="GO:0005886">
    <property type="term" value="C:plasma membrane"/>
    <property type="evidence" value="ECO:0007669"/>
    <property type="project" value="TreeGrafter"/>
</dbReference>
<evidence type="ECO:0000256" key="5">
    <source>
        <dbReference type="ARBA" id="ARBA00023122"/>
    </source>
</evidence>
<protein>
    <submittedName>
        <fullName evidence="11">Putative hemolysin</fullName>
    </submittedName>
</protein>
<dbReference type="Proteomes" id="UP000182649">
    <property type="component" value="Unassembled WGS sequence"/>
</dbReference>
<evidence type="ECO:0000256" key="4">
    <source>
        <dbReference type="ARBA" id="ARBA00022989"/>
    </source>
</evidence>
<dbReference type="CDD" id="cd04590">
    <property type="entry name" value="CBS_pair_CorC_HlyC_assoc"/>
    <property type="match status" value="1"/>
</dbReference>
<organism evidence="11 12">
    <name type="scientific">Nitrosospira multiformis</name>
    <dbReference type="NCBI Taxonomy" id="1231"/>
    <lineage>
        <taxon>Bacteria</taxon>
        <taxon>Pseudomonadati</taxon>
        <taxon>Pseudomonadota</taxon>
        <taxon>Betaproteobacteria</taxon>
        <taxon>Nitrosomonadales</taxon>
        <taxon>Nitrosomonadaceae</taxon>
        <taxon>Nitrosospira</taxon>
    </lineage>
</organism>
<evidence type="ECO:0000313" key="12">
    <source>
        <dbReference type="Proteomes" id="UP000182649"/>
    </source>
</evidence>
<dbReference type="Gene3D" id="3.10.580.10">
    <property type="entry name" value="CBS-domain"/>
    <property type="match status" value="1"/>
</dbReference>
<dbReference type="PROSITE" id="PS51371">
    <property type="entry name" value="CBS"/>
    <property type="match status" value="2"/>
</dbReference>
<feature type="domain" description="CBS" evidence="9">
    <location>
        <begin position="215"/>
        <end position="275"/>
    </location>
</feature>
<dbReference type="Gene3D" id="3.30.465.10">
    <property type="match status" value="1"/>
</dbReference>
<evidence type="ECO:0000256" key="2">
    <source>
        <dbReference type="ARBA" id="ARBA00022692"/>
    </source>
</evidence>
<name>A0A1I7GVI1_9PROT</name>
<dbReference type="SUPFAM" id="SSF56176">
    <property type="entry name" value="FAD-binding/transporter-associated domain-like"/>
    <property type="match status" value="1"/>
</dbReference>
<evidence type="ECO:0000256" key="8">
    <source>
        <dbReference type="PROSITE-ProRule" id="PRU01193"/>
    </source>
</evidence>
<dbReference type="AlphaFoldDB" id="A0A1I7GVI1"/>
<dbReference type="PANTHER" id="PTHR22777:SF17">
    <property type="entry name" value="UPF0053 PROTEIN SLL0260"/>
    <property type="match status" value="1"/>
</dbReference>
<reference evidence="11 12" key="1">
    <citation type="submission" date="2016-10" db="EMBL/GenBank/DDBJ databases">
        <authorList>
            <person name="de Groot N.N."/>
        </authorList>
    </citation>
    <scope>NUCLEOTIDE SEQUENCE [LARGE SCALE GENOMIC DNA]</scope>
    <source>
        <strain evidence="11 12">Nl14</strain>
    </source>
</reference>
<feature type="domain" description="CNNM transmembrane" evidence="10">
    <location>
        <begin position="1"/>
        <end position="196"/>
    </location>
</feature>
<keyword evidence="6 8" id="KW-0472">Membrane</keyword>
<keyword evidence="2 8" id="KW-0812">Transmembrane</keyword>
<dbReference type="Pfam" id="PF00571">
    <property type="entry name" value="CBS"/>
    <property type="match status" value="2"/>
</dbReference>
<dbReference type="Pfam" id="PF01595">
    <property type="entry name" value="CNNM"/>
    <property type="match status" value="1"/>
</dbReference>
<accession>A0A1I7GVI1</accession>
<dbReference type="InterPro" id="IPR005170">
    <property type="entry name" value="Transptr-assoc_dom"/>
</dbReference>
<keyword evidence="4 8" id="KW-1133">Transmembrane helix</keyword>
<dbReference type="GO" id="GO:0050660">
    <property type="term" value="F:flavin adenine dinucleotide binding"/>
    <property type="evidence" value="ECO:0007669"/>
    <property type="project" value="InterPro"/>
</dbReference>
<dbReference type="SMART" id="SM01091">
    <property type="entry name" value="CorC_HlyC"/>
    <property type="match status" value="1"/>
</dbReference>
<dbReference type="InterPro" id="IPR016169">
    <property type="entry name" value="FAD-bd_PCMH_sub2"/>
</dbReference>
<dbReference type="Pfam" id="PF03471">
    <property type="entry name" value="CorC_HlyC"/>
    <property type="match status" value="1"/>
</dbReference>
<dbReference type="PROSITE" id="PS51846">
    <property type="entry name" value="CNNM"/>
    <property type="match status" value="1"/>
</dbReference>
<dbReference type="InterPro" id="IPR000644">
    <property type="entry name" value="CBS_dom"/>
</dbReference>
<dbReference type="InterPro" id="IPR046342">
    <property type="entry name" value="CBS_dom_sf"/>
</dbReference>
<evidence type="ECO:0000259" key="10">
    <source>
        <dbReference type="PROSITE" id="PS51846"/>
    </source>
</evidence>
<gene>
    <name evidence="11" type="ORF">SAMN05216417_1068</name>
</gene>
<dbReference type="EMBL" id="FPBZ01000006">
    <property type="protein sequence ID" value="SFU52432.1"/>
    <property type="molecule type" value="Genomic_DNA"/>
</dbReference>
<dbReference type="SMART" id="SM00116">
    <property type="entry name" value="CBS"/>
    <property type="match status" value="2"/>
</dbReference>
<proteinExistence type="predicted"/>
<keyword evidence="5 7" id="KW-0129">CBS domain</keyword>
<dbReference type="InterPro" id="IPR044751">
    <property type="entry name" value="Ion_transp-like_CBS"/>
</dbReference>
<evidence type="ECO:0000313" key="11">
    <source>
        <dbReference type="EMBL" id="SFU52432.1"/>
    </source>
</evidence>
<dbReference type="InterPro" id="IPR002550">
    <property type="entry name" value="CNNM"/>
</dbReference>
<evidence type="ECO:0000256" key="7">
    <source>
        <dbReference type="PROSITE-ProRule" id="PRU00703"/>
    </source>
</evidence>
<dbReference type="RefSeq" id="WP_074974425.1">
    <property type="nucleotide sequence ID" value="NZ_FPBZ01000006.1"/>
</dbReference>